<accession>A0A3E4V9H2</accession>
<gene>
    <name evidence="2" type="ORF">DXC31_04670</name>
</gene>
<dbReference type="Proteomes" id="UP000260808">
    <property type="component" value="Unassembled WGS sequence"/>
</dbReference>
<name>A0A3E4V9H2_MEDGN</name>
<comment type="caution">
    <text evidence="2">The sequence shown here is derived from an EMBL/GenBank/DDBJ whole genome shotgun (WGS) entry which is preliminary data.</text>
</comment>
<organism evidence="2 3">
    <name type="scientific">Mediterraneibacter gnavus</name>
    <name type="common">Ruminococcus gnavus</name>
    <dbReference type="NCBI Taxonomy" id="33038"/>
    <lineage>
        <taxon>Bacteria</taxon>
        <taxon>Bacillati</taxon>
        <taxon>Bacillota</taxon>
        <taxon>Clostridia</taxon>
        <taxon>Lachnospirales</taxon>
        <taxon>Lachnospiraceae</taxon>
        <taxon>Mediterraneibacter</taxon>
    </lineage>
</organism>
<dbReference type="EMBL" id="QSSX01000008">
    <property type="protein sequence ID" value="RGM24144.1"/>
    <property type="molecule type" value="Genomic_DNA"/>
</dbReference>
<evidence type="ECO:0000256" key="1">
    <source>
        <dbReference type="SAM" id="MobiDB-lite"/>
    </source>
</evidence>
<feature type="compositionally biased region" description="Basic and acidic residues" evidence="1">
    <location>
        <begin position="62"/>
        <end position="71"/>
    </location>
</feature>
<dbReference type="AlphaFoldDB" id="A0A3E4V9H2"/>
<feature type="region of interest" description="Disordered" evidence="1">
    <location>
        <begin position="50"/>
        <end position="71"/>
    </location>
</feature>
<evidence type="ECO:0000313" key="2">
    <source>
        <dbReference type="EMBL" id="RGM24144.1"/>
    </source>
</evidence>
<evidence type="ECO:0000313" key="3">
    <source>
        <dbReference type="Proteomes" id="UP000260808"/>
    </source>
</evidence>
<proteinExistence type="predicted"/>
<reference evidence="2 3" key="1">
    <citation type="submission" date="2018-08" db="EMBL/GenBank/DDBJ databases">
        <title>A genome reference for cultivated species of the human gut microbiota.</title>
        <authorList>
            <person name="Zou Y."/>
            <person name="Xue W."/>
            <person name="Luo G."/>
        </authorList>
    </citation>
    <scope>NUCLEOTIDE SEQUENCE [LARGE SCALE GENOMIC DNA]</scope>
    <source>
        <strain evidence="2 3">TF01-20-2</strain>
    </source>
</reference>
<protein>
    <submittedName>
        <fullName evidence="2">Uncharacterized protein</fullName>
    </submittedName>
</protein>
<sequence>MLKLVPYRHSIRQVYNQFMENKKICAFLLENPTFLYRYPGKTYTIIDCKKGKNENPEETNDECDKLSERTG</sequence>